<dbReference type="InterPro" id="IPR008969">
    <property type="entry name" value="CarboxyPept-like_regulatory"/>
</dbReference>
<evidence type="ECO:0000313" key="3">
    <source>
        <dbReference type="Proteomes" id="UP001379533"/>
    </source>
</evidence>
<dbReference type="SUPFAM" id="SSF49464">
    <property type="entry name" value="Carboxypeptidase regulatory domain-like"/>
    <property type="match status" value="1"/>
</dbReference>
<proteinExistence type="predicted"/>
<name>A0ABZ2K8J8_9BACT</name>
<dbReference type="Proteomes" id="UP001379533">
    <property type="component" value="Chromosome"/>
</dbReference>
<keyword evidence="3" id="KW-1185">Reference proteome</keyword>
<feature type="compositionally biased region" description="Polar residues" evidence="1">
    <location>
        <begin position="442"/>
        <end position="456"/>
    </location>
</feature>
<dbReference type="PROSITE" id="PS51257">
    <property type="entry name" value="PROKAR_LIPOPROTEIN"/>
    <property type="match status" value="1"/>
</dbReference>
<evidence type="ECO:0000256" key="1">
    <source>
        <dbReference type="SAM" id="MobiDB-lite"/>
    </source>
</evidence>
<protein>
    <submittedName>
        <fullName evidence="2">Carboxypeptidase-like regulatory domain-containing protein</fullName>
    </submittedName>
</protein>
<dbReference type="EMBL" id="CP089982">
    <property type="protein sequence ID" value="WXA95026.1"/>
    <property type="molecule type" value="Genomic_DNA"/>
</dbReference>
<dbReference type="RefSeq" id="WP_394845636.1">
    <property type="nucleotide sequence ID" value="NZ_CP089982.1"/>
</dbReference>
<reference evidence="2 3" key="1">
    <citation type="submission" date="2021-12" db="EMBL/GenBank/DDBJ databases">
        <title>Discovery of the Pendulisporaceae a myxobacterial family with distinct sporulation behavior and unique specialized metabolism.</title>
        <authorList>
            <person name="Garcia R."/>
            <person name="Popoff A."/>
            <person name="Bader C.D."/>
            <person name="Loehr J."/>
            <person name="Walesch S."/>
            <person name="Walt C."/>
            <person name="Boldt J."/>
            <person name="Bunk B."/>
            <person name="Haeckl F.J.F.P.J."/>
            <person name="Gunesch A.P."/>
            <person name="Birkelbach J."/>
            <person name="Nuebel U."/>
            <person name="Pietschmann T."/>
            <person name="Bach T."/>
            <person name="Mueller R."/>
        </authorList>
    </citation>
    <scope>NUCLEOTIDE SEQUENCE [LARGE SCALE GENOMIC DNA]</scope>
    <source>
        <strain evidence="2 3">MSr12523</strain>
    </source>
</reference>
<feature type="compositionally biased region" description="Pro residues" evidence="1">
    <location>
        <begin position="49"/>
        <end position="74"/>
    </location>
</feature>
<feature type="region of interest" description="Disordered" evidence="1">
    <location>
        <begin position="421"/>
        <end position="456"/>
    </location>
</feature>
<gene>
    <name evidence="2" type="ORF">LZC95_52475</name>
</gene>
<sequence>MSISRWALFMGGASLLVAGCTGHDDASSNGGSAITGKTPVDTPQHTPDTEPPPHPPEPPIPPPPNPPDTSPPGPNDVVGIVQGRTGGPVVGVKVASGGFVTKSDSKGRFILRNVPPKYDVYCGIDGQGDVYSGLTTRAPTIRLREASDYSYPAQIRIDYNPSPSPPEIISFAVRDDIGTESLGIGPGYPAVFWPAPAPELTGQFFALEYERPAIRGGPPTHYTGLAFAPMRLRRGGQTVFQPTFSPVPSTMTVTGVARPAPGTTIYETFLYLSFGGSYGRVNSQYPGITMPAQFVVPEVPGASWAIEYSAYETGAPGSFGGAHSSMIVPISADGSVPEADVPAPAKMVLPARDATNFDVGSEIAWANGQGTCQVAVSRKDTTVYITTVESHIVMPDLAAVGVPFGRGERYFISVWCNKPASRTPDTDPVLDPSGPRPERYLGTSTYSRSIGVSSPP</sequence>
<organism evidence="2 3">
    <name type="scientific">Pendulispora brunnea</name>
    <dbReference type="NCBI Taxonomy" id="2905690"/>
    <lineage>
        <taxon>Bacteria</taxon>
        <taxon>Pseudomonadati</taxon>
        <taxon>Myxococcota</taxon>
        <taxon>Myxococcia</taxon>
        <taxon>Myxococcales</taxon>
        <taxon>Sorangiineae</taxon>
        <taxon>Pendulisporaceae</taxon>
        <taxon>Pendulispora</taxon>
    </lineage>
</organism>
<feature type="region of interest" description="Disordered" evidence="1">
    <location>
        <begin position="23"/>
        <end position="84"/>
    </location>
</feature>
<evidence type="ECO:0000313" key="2">
    <source>
        <dbReference type="EMBL" id="WXA95026.1"/>
    </source>
</evidence>
<accession>A0ABZ2K8J8</accession>